<dbReference type="GO" id="GO:0015267">
    <property type="term" value="F:channel activity"/>
    <property type="evidence" value="ECO:0007669"/>
    <property type="project" value="InterPro"/>
</dbReference>
<evidence type="ECO:0000256" key="1">
    <source>
        <dbReference type="ARBA" id="ARBA00004651"/>
    </source>
</evidence>
<evidence type="ECO:0000256" key="7">
    <source>
        <dbReference type="ARBA" id="ARBA00023136"/>
    </source>
</evidence>
<evidence type="ECO:0000256" key="8">
    <source>
        <dbReference type="RuleBase" id="RU000477"/>
    </source>
</evidence>
<evidence type="ECO:0000313" key="11">
    <source>
        <dbReference type="Proteomes" id="UP001154078"/>
    </source>
</evidence>
<evidence type="ECO:0008006" key="12">
    <source>
        <dbReference type="Google" id="ProtNLM"/>
    </source>
</evidence>
<evidence type="ECO:0000256" key="2">
    <source>
        <dbReference type="ARBA" id="ARBA00006175"/>
    </source>
</evidence>
<dbReference type="InterPro" id="IPR034294">
    <property type="entry name" value="Aquaporin_transptr"/>
</dbReference>
<keyword evidence="4" id="KW-1003">Cell membrane</keyword>
<dbReference type="InterPro" id="IPR023271">
    <property type="entry name" value="Aquaporin-like"/>
</dbReference>
<keyword evidence="6 9" id="KW-1133">Transmembrane helix</keyword>
<keyword evidence="3 8" id="KW-0813">Transport</keyword>
<dbReference type="AlphaFoldDB" id="A0A9P0B898"/>
<dbReference type="EMBL" id="OV121136">
    <property type="protein sequence ID" value="CAH0557418.1"/>
    <property type="molecule type" value="Genomic_DNA"/>
</dbReference>
<dbReference type="PROSITE" id="PS00221">
    <property type="entry name" value="MIP"/>
    <property type="match status" value="1"/>
</dbReference>
<organism evidence="10 11">
    <name type="scientific">Brassicogethes aeneus</name>
    <name type="common">Rape pollen beetle</name>
    <name type="synonym">Meligethes aeneus</name>
    <dbReference type="NCBI Taxonomy" id="1431903"/>
    <lineage>
        <taxon>Eukaryota</taxon>
        <taxon>Metazoa</taxon>
        <taxon>Ecdysozoa</taxon>
        <taxon>Arthropoda</taxon>
        <taxon>Hexapoda</taxon>
        <taxon>Insecta</taxon>
        <taxon>Pterygota</taxon>
        <taxon>Neoptera</taxon>
        <taxon>Endopterygota</taxon>
        <taxon>Coleoptera</taxon>
        <taxon>Polyphaga</taxon>
        <taxon>Cucujiformia</taxon>
        <taxon>Nitidulidae</taxon>
        <taxon>Meligethinae</taxon>
        <taxon>Brassicogethes</taxon>
    </lineage>
</organism>
<feature type="transmembrane region" description="Helical" evidence="9">
    <location>
        <begin position="98"/>
        <end position="119"/>
    </location>
</feature>
<feature type="non-terminal residue" evidence="10">
    <location>
        <position position="1"/>
    </location>
</feature>
<dbReference type="CDD" id="cd00333">
    <property type="entry name" value="MIP"/>
    <property type="match status" value="1"/>
</dbReference>
<evidence type="ECO:0000313" key="10">
    <source>
        <dbReference type="EMBL" id="CAH0557418.1"/>
    </source>
</evidence>
<feature type="transmembrane region" description="Helical" evidence="9">
    <location>
        <begin position="175"/>
        <end position="195"/>
    </location>
</feature>
<feature type="transmembrane region" description="Helical" evidence="9">
    <location>
        <begin position="24"/>
        <end position="46"/>
    </location>
</feature>
<dbReference type="GO" id="GO:0005886">
    <property type="term" value="C:plasma membrane"/>
    <property type="evidence" value="ECO:0007669"/>
    <property type="project" value="UniProtKB-SubCell"/>
</dbReference>
<reference evidence="10" key="1">
    <citation type="submission" date="2021-12" db="EMBL/GenBank/DDBJ databases">
        <authorList>
            <person name="King R."/>
        </authorList>
    </citation>
    <scope>NUCLEOTIDE SEQUENCE</scope>
</reference>
<feature type="transmembrane region" description="Helical" evidence="9">
    <location>
        <begin position="142"/>
        <end position="163"/>
    </location>
</feature>
<comment type="similarity">
    <text evidence="2 8">Belongs to the MIP/aquaporin (TC 1.A.8) family.</text>
</comment>
<evidence type="ECO:0000256" key="5">
    <source>
        <dbReference type="ARBA" id="ARBA00022692"/>
    </source>
</evidence>
<sequence length="241" mass="26721">FKMVSTLKYGETERKNLTALKSNTIIFLSEFFGTLLLVFMTCMGCTMQKDLSTLQNSLVPGLVVMIIIHIFGPISGAHVNPAVSIAHLIINKPSILEIVVYIVAQLIGGVSGYGLLMVITPTKYYNVSGHCLNLPHTELKDWQAVAAEFLMTFVMLLAVCATWDKRNAKIQDSVSLRIGLLVATLNMIGGTYTSTSMNPARSFGPAIWKGDLRHHWIYWVGPLLGSIVASLFYKYVLMRFE</sequence>
<dbReference type="PRINTS" id="PR00783">
    <property type="entry name" value="MINTRINSICP"/>
</dbReference>
<evidence type="ECO:0000256" key="6">
    <source>
        <dbReference type="ARBA" id="ARBA00022989"/>
    </source>
</evidence>
<comment type="subcellular location">
    <subcellularLocation>
        <location evidence="1">Cell membrane</location>
        <topology evidence="1">Multi-pass membrane protein</topology>
    </subcellularLocation>
</comment>
<dbReference type="Gene3D" id="1.20.1080.10">
    <property type="entry name" value="Glycerol uptake facilitator protein"/>
    <property type="match status" value="1"/>
</dbReference>
<evidence type="ECO:0000256" key="4">
    <source>
        <dbReference type="ARBA" id="ARBA00022475"/>
    </source>
</evidence>
<protein>
    <recommendedName>
        <fullName evidence="12">Aquaporin</fullName>
    </recommendedName>
</protein>
<gene>
    <name evidence="10" type="ORF">MELIAE_LOCUS8144</name>
</gene>
<feature type="transmembrane region" description="Helical" evidence="9">
    <location>
        <begin position="215"/>
        <end position="236"/>
    </location>
</feature>
<dbReference type="InterPro" id="IPR022357">
    <property type="entry name" value="MIP_CS"/>
</dbReference>
<dbReference type="PANTHER" id="PTHR19139">
    <property type="entry name" value="AQUAPORIN TRANSPORTER"/>
    <property type="match status" value="1"/>
</dbReference>
<dbReference type="Pfam" id="PF00230">
    <property type="entry name" value="MIP"/>
    <property type="match status" value="1"/>
</dbReference>
<accession>A0A9P0B898</accession>
<evidence type="ECO:0000256" key="9">
    <source>
        <dbReference type="SAM" id="Phobius"/>
    </source>
</evidence>
<dbReference type="SUPFAM" id="SSF81338">
    <property type="entry name" value="Aquaporin-like"/>
    <property type="match status" value="1"/>
</dbReference>
<evidence type="ECO:0000256" key="3">
    <source>
        <dbReference type="ARBA" id="ARBA00022448"/>
    </source>
</evidence>
<feature type="transmembrane region" description="Helical" evidence="9">
    <location>
        <begin position="58"/>
        <end position="77"/>
    </location>
</feature>
<dbReference type="Proteomes" id="UP001154078">
    <property type="component" value="Chromosome 5"/>
</dbReference>
<dbReference type="NCBIfam" id="TIGR00861">
    <property type="entry name" value="MIP"/>
    <property type="match status" value="1"/>
</dbReference>
<proteinExistence type="inferred from homology"/>
<keyword evidence="11" id="KW-1185">Reference proteome</keyword>
<keyword evidence="5 8" id="KW-0812">Transmembrane</keyword>
<name>A0A9P0B898_BRAAE</name>
<keyword evidence="7 9" id="KW-0472">Membrane</keyword>
<dbReference type="InterPro" id="IPR000425">
    <property type="entry name" value="MIP"/>
</dbReference>
<dbReference type="OrthoDB" id="3222at2759"/>
<dbReference type="PANTHER" id="PTHR19139:SF199">
    <property type="entry name" value="MIP17260P"/>
    <property type="match status" value="1"/>
</dbReference>